<evidence type="ECO:0000313" key="12">
    <source>
        <dbReference type="EMBL" id="RWS08728.1"/>
    </source>
</evidence>
<evidence type="ECO:0000256" key="2">
    <source>
        <dbReference type="ARBA" id="ARBA00022679"/>
    </source>
</evidence>
<protein>
    <submittedName>
        <fullName evidence="12">E3 ubiquitin-protein ligase MARCH3-like isoform X3</fullName>
    </submittedName>
</protein>
<feature type="transmembrane region" description="Helical" evidence="10">
    <location>
        <begin position="110"/>
        <end position="130"/>
    </location>
</feature>
<keyword evidence="6" id="KW-0833">Ubl conjugation pathway</keyword>
<keyword evidence="4" id="KW-0479">Metal-binding</keyword>
<evidence type="ECO:0000256" key="4">
    <source>
        <dbReference type="ARBA" id="ARBA00022723"/>
    </source>
</evidence>
<feature type="domain" description="RING-CH-type" evidence="11">
    <location>
        <begin position="1"/>
        <end position="55"/>
    </location>
</feature>
<dbReference type="PANTHER" id="PTHR46065:SF3">
    <property type="entry name" value="FI20425P1"/>
    <property type="match status" value="1"/>
</dbReference>
<keyword evidence="5" id="KW-0863">Zinc-finger</keyword>
<dbReference type="GO" id="GO:0008270">
    <property type="term" value="F:zinc ion binding"/>
    <property type="evidence" value="ECO:0007669"/>
    <property type="project" value="UniProtKB-KW"/>
</dbReference>
<evidence type="ECO:0000256" key="10">
    <source>
        <dbReference type="SAM" id="Phobius"/>
    </source>
</evidence>
<evidence type="ECO:0000256" key="1">
    <source>
        <dbReference type="ARBA" id="ARBA00004141"/>
    </source>
</evidence>
<keyword evidence="13" id="KW-1185">Reference proteome</keyword>
<keyword evidence="3 10" id="KW-0812">Transmembrane</keyword>
<gene>
    <name evidence="12" type="ORF">B4U79_07269</name>
</gene>
<evidence type="ECO:0000256" key="6">
    <source>
        <dbReference type="ARBA" id="ARBA00022786"/>
    </source>
</evidence>
<comment type="caution">
    <text evidence="12">The sequence shown here is derived from an EMBL/GenBank/DDBJ whole genome shotgun (WGS) entry which is preliminary data.</text>
</comment>
<evidence type="ECO:0000259" key="11">
    <source>
        <dbReference type="PROSITE" id="PS51292"/>
    </source>
</evidence>
<dbReference type="SUPFAM" id="SSF57850">
    <property type="entry name" value="RING/U-box"/>
    <property type="match status" value="1"/>
</dbReference>
<dbReference type="SMART" id="SM00744">
    <property type="entry name" value="RINGv"/>
    <property type="match status" value="1"/>
</dbReference>
<dbReference type="AlphaFoldDB" id="A0A3S3NZ66"/>
<keyword evidence="8 10" id="KW-1133">Transmembrane helix</keyword>
<comment type="subcellular location">
    <subcellularLocation>
        <location evidence="1">Membrane</location>
        <topology evidence="1">Multi-pass membrane protein</topology>
    </subcellularLocation>
</comment>
<evidence type="ECO:0000256" key="9">
    <source>
        <dbReference type="ARBA" id="ARBA00023136"/>
    </source>
</evidence>
<dbReference type="Gene3D" id="3.30.40.10">
    <property type="entry name" value="Zinc/RING finger domain, C3HC4 (zinc finger)"/>
    <property type="match status" value="1"/>
</dbReference>
<evidence type="ECO:0000256" key="8">
    <source>
        <dbReference type="ARBA" id="ARBA00022989"/>
    </source>
</evidence>
<dbReference type="PROSITE" id="PS51292">
    <property type="entry name" value="ZF_RING_CH"/>
    <property type="match status" value="1"/>
</dbReference>
<evidence type="ECO:0000256" key="3">
    <source>
        <dbReference type="ARBA" id="ARBA00022692"/>
    </source>
</evidence>
<feature type="transmembrane region" description="Helical" evidence="10">
    <location>
        <begin position="75"/>
        <end position="98"/>
    </location>
</feature>
<keyword evidence="2" id="KW-0808">Transferase</keyword>
<dbReference type="GO" id="GO:0016020">
    <property type="term" value="C:membrane"/>
    <property type="evidence" value="ECO:0007669"/>
    <property type="project" value="UniProtKB-SubCell"/>
</dbReference>
<dbReference type="InterPro" id="IPR011016">
    <property type="entry name" value="Znf_RING-CH"/>
</dbReference>
<accession>A0A3S3NZ66</accession>
<dbReference type="Pfam" id="PF12906">
    <property type="entry name" value="RINGv"/>
    <property type="match status" value="1"/>
</dbReference>
<keyword evidence="7" id="KW-0862">Zinc</keyword>
<dbReference type="STRING" id="1965070.A0A3S3NZ66"/>
<sequence>MVKRCRICLKADDDLIVPCNCKVNFAFVHTKCLSQWLEATLDDACDICKFKFICNKEPKSFKQWLMSEEDERSDIITMTILSVMIIYILALGCTFNYYTLNIVNVIFSDLMWSLTVIICIFFISWLAHFVQRKFDSFMNWREYNFNITVSENTERRLDLFSIIENNFSS</sequence>
<evidence type="ECO:0000256" key="7">
    <source>
        <dbReference type="ARBA" id="ARBA00022833"/>
    </source>
</evidence>
<evidence type="ECO:0000313" key="13">
    <source>
        <dbReference type="Proteomes" id="UP000285301"/>
    </source>
</evidence>
<proteinExistence type="predicted"/>
<dbReference type="OrthoDB" id="6503392at2759"/>
<evidence type="ECO:0000256" key="5">
    <source>
        <dbReference type="ARBA" id="ARBA00022771"/>
    </source>
</evidence>
<dbReference type="InterPro" id="IPR013083">
    <property type="entry name" value="Znf_RING/FYVE/PHD"/>
</dbReference>
<organism evidence="12 13">
    <name type="scientific">Dinothrombium tinctorium</name>
    <dbReference type="NCBI Taxonomy" id="1965070"/>
    <lineage>
        <taxon>Eukaryota</taxon>
        <taxon>Metazoa</taxon>
        <taxon>Ecdysozoa</taxon>
        <taxon>Arthropoda</taxon>
        <taxon>Chelicerata</taxon>
        <taxon>Arachnida</taxon>
        <taxon>Acari</taxon>
        <taxon>Acariformes</taxon>
        <taxon>Trombidiformes</taxon>
        <taxon>Prostigmata</taxon>
        <taxon>Anystina</taxon>
        <taxon>Parasitengona</taxon>
        <taxon>Trombidioidea</taxon>
        <taxon>Trombidiidae</taxon>
        <taxon>Dinothrombium</taxon>
    </lineage>
</organism>
<name>A0A3S3NZ66_9ACAR</name>
<dbReference type="Proteomes" id="UP000285301">
    <property type="component" value="Unassembled WGS sequence"/>
</dbReference>
<keyword evidence="9 10" id="KW-0472">Membrane</keyword>
<dbReference type="EMBL" id="NCKU01002814">
    <property type="protein sequence ID" value="RWS08728.1"/>
    <property type="molecule type" value="Genomic_DNA"/>
</dbReference>
<dbReference type="PANTHER" id="PTHR46065">
    <property type="entry name" value="E3 UBIQUITIN-PROTEIN LIGASE MARCH 2/3 FAMILY MEMBER"/>
    <property type="match status" value="1"/>
</dbReference>
<dbReference type="GO" id="GO:0016740">
    <property type="term" value="F:transferase activity"/>
    <property type="evidence" value="ECO:0007669"/>
    <property type="project" value="UniProtKB-KW"/>
</dbReference>
<reference evidence="12 13" key="1">
    <citation type="journal article" date="2018" name="Gigascience">
        <title>Genomes of trombidid mites reveal novel predicted allergens and laterally-transferred genes associated with secondary metabolism.</title>
        <authorList>
            <person name="Dong X."/>
            <person name="Chaisiri K."/>
            <person name="Xia D."/>
            <person name="Armstrong S.D."/>
            <person name="Fang Y."/>
            <person name="Donnelly M.J."/>
            <person name="Kadowaki T."/>
            <person name="McGarry J.W."/>
            <person name="Darby A.C."/>
            <person name="Makepeace B.L."/>
        </authorList>
    </citation>
    <scope>NUCLEOTIDE SEQUENCE [LARGE SCALE GENOMIC DNA]</scope>
    <source>
        <strain evidence="12">UoL-WK</strain>
    </source>
</reference>